<dbReference type="RefSeq" id="WP_036175812.1">
    <property type="nucleotide sequence ID" value="NZ_AVCZ01000014.1"/>
</dbReference>
<dbReference type="EMBL" id="JPVQ01000014">
    <property type="protein sequence ID" value="KGR90802.1"/>
    <property type="molecule type" value="Genomic_DNA"/>
</dbReference>
<evidence type="ECO:0000313" key="2">
    <source>
        <dbReference type="EMBL" id="KGR90802.1"/>
    </source>
</evidence>
<accession>A0A0A3JV02</accession>
<dbReference type="Proteomes" id="UP000030595">
    <property type="component" value="Unassembled WGS sequence"/>
</dbReference>
<keyword evidence="1" id="KW-0812">Transmembrane</keyword>
<evidence type="ECO:0000256" key="1">
    <source>
        <dbReference type="SAM" id="Phobius"/>
    </source>
</evidence>
<feature type="transmembrane region" description="Helical" evidence="1">
    <location>
        <begin position="51"/>
        <end position="72"/>
    </location>
</feature>
<keyword evidence="1" id="KW-1133">Transmembrane helix</keyword>
<comment type="caution">
    <text evidence="2">The sequence shown here is derived from an EMBL/GenBank/DDBJ whole genome shotgun (WGS) entry which is preliminary data.</text>
</comment>
<evidence type="ECO:0008006" key="4">
    <source>
        <dbReference type="Google" id="ProtNLM"/>
    </source>
</evidence>
<organism evidence="2 3">
    <name type="scientific">Ureibacillus massiliensis 4400831 = CIP 108448 = CCUG 49529</name>
    <dbReference type="NCBI Taxonomy" id="1211035"/>
    <lineage>
        <taxon>Bacteria</taxon>
        <taxon>Bacillati</taxon>
        <taxon>Bacillota</taxon>
        <taxon>Bacilli</taxon>
        <taxon>Bacillales</taxon>
        <taxon>Caryophanaceae</taxon>
        <taxon>Ureibacillus</taxon>
    </lineage>
</organism>
<dbReference type="InterPro" id="IPR021683">
    <property type="entry name" value="DUF3267"/>
</dbReference>
<feature type="transmembrane region" description="Helical" evidence="1">
    <location>
        <begin position="132"/>
        <end position="153"/>
    </location>
</feature>
<name>A0A0A3JV02_9BACL</name>
<keyword evidence="1" id="KW-0472">Membrane</keyword>
<dbReference type="AlphaFoldDB" id="A0A0A3JV02"/>
<proteinExistence type="predicted"/>
<protein>
    <recommendedName>
        <fullName evidence="4">DUF3267 domain-containing protein</fullName>
    </recommendedName>
</protein>
<evidence type="ECO:0000313" key="3">
    <source>
        <dbReference type="Proteomes" id="UP000030595"/>
    </source>
</evidence>
<sequence length="181" mass="21896">MHCWKTINIKHEYGTTRLTLWAIIVFILVFSFSFIFFGYFDPIQYTDNYVWLFFLIVLFLYPIHKFIHYFSLFKYRKNVRLKIKIDYRFVPIIRMRLTEIIPKTHYIFVLILPFLLINSILIYVAYSFPQYTHYSCLLLGCHCSICLIDILYVKNLLRAPRNAMIEETPRGYEILVPPNIQ</sequence>
<keyword evidence="3" id="KW-1185">Reference proteome</keyword>
<dbReference type="OrthoDB" id="2360495at2"/>
<reference evidence="2 3" key="1">
    <citation type="submission" date="2014-02" db="EMBL/GenBank/DDBJ databases">
        <title>Draft genome sequence of Lysinibacillus massiliensis CCUG 49529.</title>
        <authorList>
            <person name="Zhang F."/>
            <person name="Wang G."/>
            <person name="Zhang L."/>
        </authorList>
    </citation>
    <scope>NUCLEOTIDE SEQUENCE [LARGE SCALE GENOMIC DNA]</scope>
    <source>
        <strain evidence="2 3">CCUG 49529</strain>
    </source>
</reference>
<dbReference type="Pfam" id="PF11667">
    <property type="entry name" value="DUF3267"/>
    <property type="match status" value="1"/>
</dbReference>
<dbReference type="eggNOG" id="ENOG502ZR52">
    <property type="taxonomic scope" value="Bacteria"/>
</dbReference>
<feature type="transmembrane region" description="Helical" evidence="1">
    <location>
        <begin position="104"/>
        <end position="126"/>
    </location>
</feature>
<feature type="transmembrane region" description="Helical" evidence="1">
    <location>
        <begin position="20"/>
        <end position="39"/>
    </location>
</feature>
<gene>
    <name evidence="2" type="ORF">CD30_09710</name>
</gene>